<feature type="region of interest" description="Disordered" evidence="1">
    <location>
        <begin position="1"/>
        <end position="46"/>
    </location>
</feature>
<name>A0A2T4BPR9_TRILO</name>
<gene>
    <name evidence="2" type="ORF">M440DRAFT_1406687</name>
</gene>
<dbReference type="EMBL" id="KZ679150">
    <property type="protein sequence ID" value="PTB71313.1"/>
    <property type="molecule type" value="Genomic_DNA"/>
</dbReference>
<feature type="region of interest" description="Disordered" evidence="1">
    <location>
        <begin position="62"/>
        <end position="81"/>
    </location>
</feature>
<feature type="compositionally biased region" description="Basic and acidic residues" evidence="1">
    <location>
        <begin position="33"/>
        <end position="46"/>
    </location>
</feature>
<proteinExistence type="predicted"/>
<dbReference type="Proteomes" id="UP000240760">
    <property type="component" value="Unassembled WGS sequence"/>
</dbReference>
<sequence length="101" mass="11998">MAPRRAVADTAPSSQRRLRLLEDPNSQRHRISRQRDQRPTRKEERETRFMRILLAECLSSVKEETDTDADTDTDAETRWERSTRGDANALYVEQLYRYDEL</sequence>
<dbReference type="AlphaFoldDB" id="A0A2T4BPR9"/>
<reference evidence="2 3" key="1">
    <citation type="submission" date="2016-07" db="EMBL/GenBank/DDBJ databases">
        <title>Multiple horizontal gene transfer events from other fungi enriched the ability of initially mycotrophic Trichoderma (Ascomycota) to feed on dead plant biomass.</title>
        <authorList>
            <consortium name="DOE Joint Genome Institute"/>
            <person name="Aerts A."/>
            <person name="Atanasova L."/>
            <person name="Chenthamara K."/>
            <person name="Zhang J."/>
            <person name="Grujic M."/>
            <person name="Henrissat B."/>
            <person name="Kuo A."/>
            <person name="Salamov A."/>
            <person name="Lipzen A."/>
            <person name="Labutti K."/>
            <person name="Barry K."/>
            <person name="Miao Y."/>
            <person name="Rahimi M.J."/>
            <person name="Shen Q."/>
            <person name="Grigoriev I.V."/>
            <person name="Kubicek C.P."/>
            <person name="Druzhinina I.S."/>
        </authorList>
    </citation>
    <scope>NUCLEOTIDE SEQUENCE [LARGE SCALE GENOMIC DNA]</scope>
    <source>
        <strain evidence="2 3">ATCC 18648</strain>
    </source>
</reference>
<organism evidence="2 3">
    <name type="scientific">Trichoderma longibrachiatum ATCC 18648</name>
    <dbReference type="NCBI Taxonomy" id="983965"/>
    <lineage>
        <taxon>Eukaryota</taxon>
        <taxon>Fungi</taxon>
        <taxon>Dikarya</taxon>
        <taxon>Ascomycota</taxon>
        <taxon>Pezizomycotina</taxon>
        <taxon>Sordariomycetes</taxon>
        <taxon>Hypocreomycetidae</taxon>
        <taxon>Hypocreales</taxon>
        <taxon>Hypocreaceae</taxon>
        <taxon>Trichoderma</taxon>
    </lineage>
</organism>
<accession>A0A2T4BPR9</accession>
<evidence type="ECO:0000256" key="1">
    <source>
        <dbReference type="SAM" id="MobiDB-lite"/>
    </source>
</evidence>
<dbReference type="OrthoDB" id="4896195at2759"/>
<keyword evidence="3" id="KW-1185">Reference proteome</keyword>
<protein>
    <submittedName>
        <fullName evidence="2">Uncharacterized protein</fullName>
    </submittedName>
</protein>
<evidence type="ECO:0000313" key="2">
    <source>
        <dbReference type="EMBL" id="PTB71313.1"/>
    </source>
</evidence>
<feature type="compositionally biased region" description="Acidic residues" evidence="1">
    <location>
        <begin position="65"/>
        <end position="74"/>
    </location>
</feature>
<evidence type="ECO:0000313" key="3">
    <source>
        <dbReference type="Proteomes" id="UP000240760"/>
    </source>
</evidence>